<keyword evidence="1" id="KW-0812">Transmembrane</keyword>
<reference evidence="2 3" key="1">
    <citation type="submission" date="2019-01" db="EMBL/GenBank/DDBJ databases">
        <title>Draft genome sequence of Cellulomonas takizawaensis strain TKZ-21.</title>
        <authorList>
            <person name="Yamamura H."/>
            <person name="Hayashi T."/>
            <person name="Hamada M."/>
            <person name="Serisawa Y."/>
            <person name="Matsuyama K."/>
            <person name="Nakagawa Y."/>
            <person name="Otoguro M."/>
            <person name="Yanagida F."/>
            <person name="Hayakawa M."/>
        </authorList>
    </citation>
    <scope>NUCLEOTIDE SEQUENCE [LARGE SCALE GENOMIC DNA]</scope>
    <source>
        <strain evidence="2 3">NBRC12680</strain>
    </source>
</reference>
<name>A0A402DN24_9CELL</name>
<dbReference type="Proteomes" id="UP000289954">
    <property type="component" value="Unassembled WGS sequence"/>
</dbReference>
<protein>
    <recommendedName>
        <fullName evidence="4">Integral membrane protein</fullName>
    </recommendedName>
</protein>
<feature type="transmembrane region" description="Helical" evidence="1">
    <location>
        <begin position="220"/>
        <end position="243"/>
    </location>
</feature>
<dbReference type="EMBL" id="BIMR01000028">
    <property type="protein sequence ID" value="GCE75510.1"/>
    <property type="molecule type" value="Genomic_DNA"/>
</dbReference>
<comment type="caution">
    <text evidence="2">The sequence shown here is derived from an EMBL/GenBank/DDBJ whole genome shotgun (WGS) entry which is preliminary data.</text>
</comment>
<dbReference type="RefSeq" id="WP_130780112.1">
    <property type="nucleotide sequence ID" value="NZ_BIMR01000028.1"/>
</dbReference>
<sequence length="285" mass="27434">MEGLALACVAAAAVCSGTAVVLQAVAARRVPDGDHLDLTLVAGLARSPLYVAALVLVAVGFALSFVALRTLPLFAVQAGRASSVAVAAVLSAVVLGARLRGRDWLGLAGLGAGLVVLALTVAPQTVATLSTGARVVVVVATLAIGALAATVGLGEPTPRSGLVLAALSGAAFGVLALGAHTVQVDGLATVLTDPVAWCAAVCGGLALVVSALALRRAAVVPVTALMVGVETVVGAGLGIALAGDRPAAGTGPASVAAFALVLTGAVVVARFGAPSSVEDATAVRA</sequence>
<dbReference type="PANTHER" id="PTHR40761:SF1">
    <property type="entry name" value="CONSERVED INTEGRAL MEMBRANE ALANINE VALINE AND LEUCINE RICH PROTEIN-RELATED"/>
    <property type="match status" value="1"/>
</dbReference>
<accession>A0A402DN24</accession>
<evidence type="ECO:0000313" key="3">
    <source>
        <dbReference type="Proteomes" id="UP000289954"/>
    </source>
</evidence>
<dbReference type="AlphaFoldDB" id="A0A402DN24"/>
<feature type="transmembrane region" description="Helical" evidence="1">
    <location>
        <begin position="255"/>
        <end position="273"/>
    </location>
</feature>
<evidence type="ECO:0000256" key="1">
    <source>
        <dbReference type="SAM" id="Phobius"/>
    </source>
</evidence>
<keyword evidence="3" id="KW-1185">Reference proteome</keyword>
<dbReference type="SUPFAM" id="SSF103481">
    <property type="entry name" value="Multidrug resistance efflux transporter EmrE"/>
    <property type="match status" value="1"/>
</dbReference>
<keyword evidence="1" id="KW-0472">Membrane</keyword>
<feature type="transmembrane region" description="Helical" evidence="1">
    <location>
        <begin position="80"/>
        <end position="98"/>
    </location>
</feature>
<feature type="transmembrane region" description="Helical" evidence="1">
    <location>
        <begin position="194"/>
        <end position="214"/>
    </location>
</feature>
<organism evidence="2 3">
    <name type="scientific">Cellulomonas biazotea</name>
    <dbReference type="NCBI Taxonomy" id="1709"/>
    <lineage>
        <taxon>Bacteria</taxon>
        <taxon>Bacillati</taxon>
        <taxon>Actinomycetota</taxon>
        <taxon>Actinomycetes</taxon>
        <taxon>Micrococcales</taxon>
        <taxon>Cellulomonadaceae</taxon>
        <taxon>Cellulomonas</taxon>
    </lineage>
</organism>
<gene>
    <name evidence="2" type="ORF">CBZ_05660</name>
</gene>
<evidence type="ECO:0008006" key="4">
    <source>
        <dbReference type="Google" id="ProtNLM"/>
    </source>
</evidence>
<dbReference type="InterPro" id="IPR037185">
    <property type="entry name" value="EmrE-like"/>
</dbReference>
<feature type="transmembrane region" description="Helical" evidence="1">
    <location>
        <begin position="47"/>
        <end position="68"/>
    </location>
</feature>
<keyword evidence="1" id="KW-1133">Transmembrane helix</keyword>
<proteinExistence type="predicted"/>
<feature type="transmembrane region" description="Helical" evidence="1">
    <location>
        <begin position="160"/>
        <end position="182"/>
    </location>
</feature>
<feature type="transmembrane region" description="Helical" evidence="1">
    <location>
        <begin position="135"/>
        <end position="154"/>
    </location>
</feature>
<feature type="transmembrane region" description="Helical" evidence="1">
    <location>
        <begin position="104"/>
        <end position="123"/>
    </location>
</feature>
<dbReference type="PANTHER" id="PTHR40761">
    <property type="entry name" value="CONSERVED INTEGRAL MEMBRANE ALANINE VALINE AND LEUCINE RICH PROTEIN-RELATED"/>
    <property type="match status" value="1"/>
</dbReference>
<evidence type="ECO:0000313" key="2">
    <source>
        <dbReference type="EMBL" id="GCE75510.1"/>
    </source>
</evidence>